<evidence type="ECO:0000313" key="7">
    <source>
        <dbReference type="Proteomes" id="UP000566819"/>
    </source>
</evidence>
<accession>A0A8H4VZP0</accession>
<dbReference type="InterPro" id="IPR007219">
    <property type="entry name" value="XnlR_reg_dom"/>
</dbReference>
<sequence>MGDNSTDTPQPKSDRGNLKSSSRRRNGQQAACEPCRKAKLKCDHAFPVCSRCRKRRTLTQCVILAAPMTKSKQATTVASKLPSHTLAQVSSPASCVEVRRVDSRQESKWSSESSGFLGPTSFSATVQHGSLAEEPKVVSDSNAEIDVEKPAQLQIGVQVLMKLPGEEACQNLMEWYLDNVVVVGAHKLSRRLTLKALWLSYGNLLRGQRNAVDLEIIAKDVLRNESIPLKQIDDPMEWIASFSGANTRWEVIGLLFTAFAYALLSWPEKHLSLTFGEKGGDRNALVAEMKSCIEACIELCRNSLNNLVCNLLYWNVLLETVLSGDSSLSAWRLHNDLVGTTVAFGLHCYQGASRVTLHSEQTKTLSACIFWIDKELSIFTGRPPSLSHRYYSCPLPLDLNDETLMRGGAELEREIQSLDQNGWNTQGRVFEATIVRMMLVFALIQDEIMEMFLGNQAQWSLQRLDELKSRTRDSYSKFPKQLQVSKTDLTACKDDQLMWRLMTARFDYLRINFLLERLSTERGGASMRKLLEVAREMLDLTVFLWLERDRSANRKHDYDCMIMSYGMPCIGILCTEFLKQVKNPKEVEVKLPCSEIVQNLSMIIGFLDWVRPAAGNYKLCCRMSRVIRRVLDQVFEPVPERGIRDTGILLETPDSIWPVDELDDLDWLNSIDWTRGPFGDLDWLNSTDWAQGQVGQFG</sequence>
<dbReference type="AlphaFoldDB" id="A0A8H4VZP0"/>
<dbReference type="GO" id="GO:0008270">
    <property type="term" value="F:zinc ion binding"/>
    <property type="evidence" value="ECO:0007669"/>
    <property type="project" value="InterPro"/>
</dbReference>
<evidence type="ECO:0000256" key="1">
    <source>
        <dbReference type="ARBA" id="ARBA00004123"/>
    </source>
</evidence>
<dbReference type="SMART" id="SM00906">
    <property type="entry name" value="Fungal_trans"/>
    <property type="match status" value="1"/>
</dbReference>
<name>A0A8H4VZP0_9HELO</name>
<evidence type="ECO:0000256" key="3">
    <source>
        <dbReference type="ARBA" id="ARBA00023242"/>
    </source>
</evidence>
<feature type="domain" description="Zn(2)-C6 fungal-type" evidence="5">
    <location>
        <begin position="31"/>
        <end position="63"/>
    </location>
</feature>
<feature type="region of interest" description="Disordered" evidence="4">
    <location>
        <begin position="1"/>
        <end position="30"/>
    </location>
</feature>
<dbReference type="GO" id="GO:0003677">
    <property type="term" value="F:DNA binding"/>
    <property type="evidence" value="ECO:0007669"/>
    <property type="project" value="InterPro"/>
</dbReference>
<dbReference type="Pfam" id="PF00172">
    <property type="entry name" value="Zn_clus"/>
    <property type="match status" value="1"/>
</dbReference>
<reference evidence="6 7" key="1">
    <citation type="submission" date="2020-03" db="EMBL/GenBank/DDBJ databases">
        <title>Draft Genome Sequence of Cudoniella acicularis.</title>
        <authorList>
            <person name="Buettner E."/>
            <person name="Kellner H."/>
        </authorList>
    </citation>
    <scope>NUCLEOTIDE SEQUENCE [LARGE SCALE GENOMIC DNA]</scope>
    <source>
        <strain evidence="6 7">DSM 108380</strain>
    </source>
</reference>
<protein>
    <recommendedName>
        <fullName evidence="5">Zn(2)-C6 fungal-type domain-containing protein</fullName>
    </recommendedName>
</protein>
<dbReference type="PANTHER" id="PTHR31001:SF40">
    <property type="entry name" value="ZN(II)2CYS6 TRANSCRIPTION FACTOR (EUROFUNG)"/>
    <property type="match status" value="1"/>
</dbReference>
<dbReference type="Gene3D" id="4.10.240.10">
    <property type="entry name" value="Zn(2)-C6 fungal-type DNA-binding domain"/>
    <property type="match status" value="1"/>
</dbReference>
<dbReference type="EMBL" id="JAAMPI010000823">
    <property type="protein sequence ID" value="KAF4628361.1"/>
    <property type="molecule type" value="Genomic_DNA"/>
</dbReference>
<dbReference type="CDD" id="cd00067">
    <property type="entry name" value="GAL4"/>
    <property type="match status" value="1"/>
</dbReference>
<dbReference type="Pfam" id="PF04082">
    <property type="entry name" value="Fungal_trans"/>
    <property type="match status" value="1"/>
</dbReference>
<organism evidence="6 7">
    <name type="scientific">Cudoniella acicularis</name>
    <dbReference type="NCBI Taxonomy" id="354080"/>
    <lineage>
        <taxon>Eukaryota</taxon>
        <taxon>Fungi</taxon>
        <taxon>Dikarya</taxon>
        <taxon>Ascomycota</taxon>
        <taxon>Pezizomycotina</taxon>
        <taxon>Leotiomycetes</taxon>
        <taxon>Helotiales</taxon>
        <taxon>Tricladiaceae</taxon>
        <taxon>Cudoniella</taxon>
    </lineage>
</organism>
<dbReference type="InterPro" id="IPR036864">
    <property type="entry name" value="Zn2-C6_fun-type_DNA-bd_sf"/>
</dbReference>
<dbReference type="SMART" id="SM00066">
    <property type="entry name" value="GAL4"/>
    <property type="match status" value="1"/>
</dbReference>
<evidence type="ECO:0000256" key="4">
    <source>
        <dbReference type="SAM" id="MobiDB-lite"/>
    </source>
</evidence>
<evidence type="ECO:0000256" key="2">
    <source>
        <dbReference type="ARBA" id="ARBA00022723"/>
    </source>
</evidence>
<evidence type="ECO:0000259" key="5">
    <source>
        <dbReference type="PROSITE" id="PS50048"/>
    </source>
</evidence>
<dbReference type="GO" id="GO:0006351">
    <property type="term" value="P:DNA-templated transcription"/>
    <property type="evidence" value="ECO:0007669"/>
    <property type="project" value="InterPro"/>
</dbReference>
<keyword evidence="2" id="KW-0479">Metal-binding</keyword>
<dbReference type="PROSITE" id="PS50048">
    <property type="entry name" value="ZN2_CY6_FUNGAL_2"/>
    <property type="match status" value="1"/>
</dbReference>
<dbReference type="InterPro" id="IPR050613">
    <property type="entry name" value="Sec_Metabolite_Reg"/>
</dbReference>
<gene>
    <name evidence="6" type="ORF">G7Y89_g9795</name>
</gene>
<dbReference type="PANTHER" id="PTHR31001">
    <property type="entry name" value="UNCHARACTERIZED TRANSCRIPTIONAL REGULATORY PROTEIN"/>
    <property type="match status" value="1"/>
</dbReference>
<dbReference type="PROSITE" id="PS00463">
    <property type="entry name" value="ZN2_CY6_FUNGAL_1"/>
    <property type="match status" value="1"/>
</dbReference>
<dbReference type="SUPFAM" id="SSF57701">
    <property type="entry name" value="Zn2/Cys6 DNA-binding domain"/>
    <property type="match status" value="1"/>
</dbReference>
<comment type="subcellular location">
    <subcellularLocation>
        <location evidence="1">Nucleus</location>
    </subcellularLocation>
</comment>
<proteinExistence type="predicted"/>
<dbReference type="CDD" id="cd12148">
    <property type="entry name" value="fungal_TF_MHR"/>
    <property type="match status" value="1"/>
</dbReference>
<dbReference type="GO" id="GO:0000981">
    <property type="term" value="F:DNA-binding transcription factor activity, RNA polymerase II-specific"/>
    <property type="evidence" value="ECO:0007669"/>
    <property type="project" value="InterPro"/>
</dbReference>
<dbReference type="OrthoDB" id="4898680at2759"/>
<keyword evidence="7" id="KW-1185">Reference proteome</keyword>
<keyword evidence="3" id="KW-0539">Nucleus</keyword>
<dbReference type="Proteomes" id="UP000566819">
    <property type="component" value="Unassembled WGS sequence"/>
</dbReference>
<evidence type="ECO:0000313" key="6">
    <source>
        <dbReference type="EMBL" id="KAF4628361.1"/>
    </source>
</evidence>
<dbReference type="GO" id="GO:0005634">
    <property type="term" value="C:nucleus"/>
    <property type="evidence" value="ECO:0007669"/>
    <property type="project" value="UniProtKB-SubCell"/>
</dbReference>
<feature type="compositionally biased region" description="Polar residues" evidence="4">
    <location>
        <begin position="1"/>
        <end position="11"/>
    </location>
</feature>
<dbReference type="InterPro" id="IPR001138">
    <property type="entry name" value="Zn2Cys6_DnaBD"/>
</dbReference>
<comment type="caution">
    <text evidence="6">The sequence shown here is derived from an EMBL/GenBank/DDBJ whole genome shotgun (WGS) entry which is preliminary data.</text>
</comment>